<keyword evidence="6 9" id="KW-1133">Transmembrane helix</keyword>
<dbReference type="RefSeq" id="WP_048384040.1">
    <property type="nucleotide sequence ID" value="NZ_CP011494.1"/>
</dbReference>
<feature type="transmembrane region" description="Helical" evidence="9">
    <location>
        <begin position="12"/>
        <end position="31"/>
    </location>
</feature>
<proteinExistence type="inferred from homology"/>
<evidence type="ECO:0000256" key="5">
    <source>
        <dbReference type="ARBA" id="ARBA00022692"/>
    </source>
</evidence>
<gene>
    <name evidence="11" type="ORF">ABA45_01910</name>
</gene>
<evidence type="ECO:0000256" key="8">
    <source>
        <dbReference type="ARBA" id="ARBA00038436"/>
    </source>
</evidence>
<evidence type="ECO:0000256" key="9">
    <source>
        <dbReference type="RuleBase" id="RU369079"/>
    </source>
</evidence>
<keyword evidence="5 9" id="KW-0812">Transmembrane</keyword>
<dbReference type="Proteomes" id="UP000036406">
    <property type="component" value="Chromosome"/>
</dbReference>
<keyword evidence="7 9" id="KW-0472">Membrane</keyword>
<dbReference type="PATRIC" id="fig|330734.3.peg.418"/>
<protein>
    <recommendedName>
        <fullName evidence="9">TRAP transporter small permease protein</fullName>
    </recommendedName>
</protein>
<dbReference type="Pfam" id="PF04290">
    <property type="entry name" value="DctQ"/>
    <property type="match status" value="1"/>
</dbReference>
<dbReference type="PANTHER" id="PTHR35011:SF4">
    <property type="entry name" value="SLL1102 PROTEIN"/>
    <property type="match status" value="1"/>
</dbReference>
<dbReference type="KEGG" id="mpq:ABA45_01910"/>
<evidence type="ECO:0000256" key="7">
    <source>
        <dbReference type="ARBA" id="ARBA00023136"/>
    </source>
</evidence>
<keyword evidence="4 9" id="KW-0997">Cell inner membrane</keyword>
<feature type="transmembrane region" description="Helical" evidence="9">
    <location>
        <begin position="43"/>
        <end position="66"/>
    </location>
</feature>
<dbReference type="InterPro" id="IPR055348">
    <property type="entry name" value="DctQ"/>
</dbReference>
<keyword evidence="12" id="KW-1185">Reference proteome</keyword>
<feature type="transmembrane region" description="Helical" evidence="9">
    <location>
        <begin position="87"/>
        <end position="106"/>
    </location>
</feature>
<evidence type="ECO:0000313" key="12">
    <source>
        <dbReference type="Proteomes" id="UP000036406"/>
    </source>
</evidence>
<dbReference type="EMBL" id="CP011494">
    <property type="protein sequence ID" value="AKO51334.1"/>
    <property type="molecule type" value="Genomic_DNA"/>
</dbReference>
<evidence type="ECO:0000259" key="10">
    <source>
        <dbReference type="Pfam" id="PF04290"/>
    </source>
</evidence>
<comment type="subunit">
    <text evidence="9">The complex comprises the extracytoplasmic solute receptor protein and the two transmembrane proteins.</text>
</comment>
<keyword evidence="2 9" id="KW-0813">Transport</keyword>
<evidence type="ECO:0000256" key="4">
    <source>
        <dbReference type="ARBA" id="ARBA00022519"/>
    </source>
</evidence>
<dbReference type="InterPro" id="IPR007387">
    <property type="entry name" value="TRAP_DctQ"/>
</dbReference>
<dbReference type="STRING" id="330734.ABA45_01910"/>
<dbReference type="AlphaFoldDB" id="A0A0H4HXA5"/>
<accession>A0A0H4HXA5</accession>
<sequence>MRVINLIESVTRRAGWCGAVLIFPLIGALVYEVFSRYALGRPTMWAFEISYMVMGAIFMLGMADALRVGQHVTVDILSLQLGDRSNAFVRLAGYALLLPVLGWLVWELSKYALAAFESNERSGRSAWNPVIWPVFTVWFVGFLLLVLQVVAEVLKSLAIILGRSSGGEGGGKG</sequence>
<organism evidence="11 12">
    <name type="scientific">Marinobacter psychrophilus</name>
    <dbReference type="NCBI Taxonomy" id="330734"/>
    <lineage>
        <taxon>Bacteria</taxon>
        <taxon>Pseudomonadati</taxon>
        <taxon>Pseudomonadota</taxon>
        <taxon>Gammaproteobacteria</taxon>
        <taxon>Pseudomonadales</taxon>
        <taxon>Marinobacteraceae</taxon>
        <taxon>Marinobacter</taxon>
    </lineage>
</organism>
<dbReference type="GO" id="GO:0022857">
    <property type="term" value="F:transmembrane transporter activity"/>
    <property type="evidence" value="ECO:0007669"/>
    <property type="project" value="UniProtKB-UniRule"/>
</dbReference>
<evidence type="ECO:0000256" key="3">
    <source>
        <dbReference type="ARBA" id="ARBA00022475"/>
    </source>
</evidence>
<evidence type="ECO:0000256" key="6">
    <source>
        <dbReference type="ARBA" id="ARBA00022989"/>
    </source>
</evidence>
<evidence type="ECO:0000256" key="2">
    <source>
        <dbReference type="ARBA" id="ARBA00022448"/>
    </source>
</evidence>
<dbReference type="PANTHER" id="PTHR35011">
    <property type="entry name" value="2,3-DIKETO-L-GULONATE TRAP TRANSPORTER SMALL PERMEASE PROTEIN YIAM"/>
    <property type="match status" value="1"/>
</dbReference>
<feature type="transmembrane region" description="Helical" evidence="9">
    <location>
        <begin position="126"/>
        <end position="147"/>
    </location>
</feature>
<dbReference type="GO" id="GO:0005886">
    <property type="term" value="C:plasma membrane"/>
    <property type="evidence" value="ECO:0007669"/>
    <property type="project" value="UniProtKB-SubCell"/>
</dbReference>
<feature type="domain" description="Tripartite ATP-independent periplasmic transporters DctQ component" evidence="10">
    <location>
        <begin position="26"/>
        <end position="157"/>
    </location>
</feature>
<name>A0A0H4HXA5_9GAMM</name>
<evidence type="ECO:0000313" key="11">
    <source>
        <dbReference type="EMBL" id="AKO51334.1"/>
    </source>
</evidence>
<evidence type="ECO:0000256" key="1">
    <source>
        <dbReference type="ARBA" id="ARBA00004429"/>
    </source>
</evidence>
<comment type="function">
    <text evidence="9">Part of the tripartite ATP-independent periplasmic (TRAP) transport system.</text>
</comment>
<comment type="subcellular location">
    <subcellularLocation>
        <location evidence="1 9">Cell inner membrane</location>
        <topology evidence="1 9">Multi-pass membrane protein</topology>
    </subcellularLocation>
</comment>
<reference evidence="11 12" key="1">
    <citation type="submission" date="2015-05" db="EMBL/GenBank/DDBJ databases">
        <title>Complete genome of Marinobacter psychrophilus strain 20041T isolated from sea-ice of the Canadian Basin.</title>
        <authorList>
            <person name="Song L."/>
            <person name="Ren L."/>
            <person name="Yu Y."/>
            <person name="Wang X."/>
        </authorList>
    </citation>
    <scope>NUCLEOTIDE SEQUENCE [LARGE SCALE GENOMIC DNA]</scope>
    <source>
        <strain evidence="11 12">20041</strain>
    </source>
</reference>
<keyword evidence="3" id="KW-1003">Cell membrane</keyword>
<comment type="similarity">
    <text evidence="8 9">Belongs to the TRAP transporter small permease family.</text>
</comment>